<dbReference type="InterPro" id="IPR050135">
    <property type="entry name" value="dGTPase-like"/>
</dbReference>
<dbReference type="InterPro" id="IPR026875">
    <property type="entry name" value="PHydrolase_assoc_dom"/>
</dbReference>
<dbReference type="PANTHER" id="PTHR11373">
    <property type="entry name" value="DEOXYNUCLEOSIDE TRIPHOSPHATE TRIPHOSPHOHYDROLASE"/>
    <property type="match status" value="1"/>
</dbReference>
<dbReference type="Gene3D" id="1.10.3210.10">
    <property type="entry name" value="Hypothetical protein af1432"/>
    <property type="match status" value="1"/>
</dbReference>
<dbReference type="EMBL" id="AP026866">
    <property type="protein sequence ID" value="BDS05645.1"/>
    <property type="molecule type" value="Genomic_DNA"/>
</dbReference>
<protein>
    <submittedName>
        <fullName evidence="3">Deoxyguanosinetriphosphate triphosphohydrolase-like protein 2</fullName>
    </submittedName>
</protein>
<organism evidence="3">
    <name type="scientific">Oceaniferula spumae</name>
    <dbReference type="NCBI Taxonomy" id="2979115"/>
    <lineage>
        <taxon>Bacteria</taxon>
        <taxon>Pseudomonadati</taxon>
        <taxon>Verrucomicrobiota</taxon>
        <taxon>Verrucomicrobiia</taxon>
        <taxon>Verrucomicrobiales</taxon>
        <taxon>Verrucomicrobiaceae</taxon>
        <taxon>Oceaniferula</taxon>
    </lineage>
</organism>
<dbReference type="PANTHER" id="PTHR11373:SF32">
    <property type="entry name" value="DEOXYGUANOSINETRIPHOSPHATE TRIPHOSPHOHYDROLASE"/>
    <property type="match status" value="1"/>
</dbReference>
<keyword evidence="1" id="KW-0378">Hydrolase</keyword>
<feature type="domain" description="HD" evidence="2">
    <location>
        <begin position="86"/>
        <end position="255"/>
    </location>
</feature>
<dbReference type="SUPFAM" id="SSF109604">
    <property type="entry name" value="HD-domain/PDEase-like"/>
    <property type="match status" value="1"/>
</dbReference>
<accession>A0AAT9FI31</accession>
<evidence type="ECO:0000259" key="2">
    <source>
        <dbReference type="PROSITE" id="PS51831"/>
    </source>
</evidence>
<dbReference type="NCBIfam" id="TIGR01353">
    <property type="entry name" value="dGTP_triPase"/>
    <property type="match status" value="1"/>
</dbReference>
<dbReference type="GO" id="GO:0008832">
    <property type="term" value="F:dGTPase activity"/>
    <property type="evidence" value="ECO:0007669"/>
    <property type="project" value="TreeGrafter"/>
</dbReference>
<reference evidence="3" key="1">
    <citation type="submission" date="2024-07" db="EMBL/GenBank/DDBJ databases">
        <title>Complete genome sequence of Verrucomicrobiaceae bacterium NT6N.</title>
        <authorList>
            <person name="Huang C."/>
            <person name="Takami H."/>
            <person name="Hamasaki K."/>
        </authorList>
    </citation>
    <scope>NUCLEOTIDE SEQUENCE</scope>
    <source>
        <strain evidence="3">NT6N</strain>
    </source>
</reference>
<sequence>MKFYAGKKSKPTRDLHGRTIAAQAGMDNQFYNAFDTERLSNWEATGDFRTPFQMDRDRVLHTPAFRRLQSKTQVFWSGEYDFYRTRLTHSLEVAQIGRSICHWLRADSDLLRPDYYIDPELVEVVCLSHDLGHPPFGHAGERSLNFLMKDYGGFEGNAQTLRLLTERIFSVKRAGMDPTRAFLDGVLKYKTLWSELRREGEAPENHFVYDKQAKYLDWAMGGNDFPVEYTPGKARDQFKSIECQVMDWADDTAYSLNDLADSVRAGFLSIHRIEQWAEETEEPCGEGTPLGDLIKAIRGNRVEPFAGKRIGKYIQSAHLQEDTNCMSATTNRYRYKLVVDEEICRESEVFKKLAFEVVFLSPELKQLEHKGNYMLERLWAVLKTRYIDGQNIGGQNFQILPKEDAEEIESMEDVNDRARLVCDFLAGMTDSSAARLYKRLFIPDFGSIGDLVG</sequence>
<dbReference type="GO" id="GO:0006203">
    <property type="term" value="P:dGTP catabolic process"/>
    <property type="evidence" value="ECO:0007669"/>
    <property type="project" value="TreeGrafter"/>
</dbReference>
<dbReference type="InterPro" id="IPR003607">
    <property type="entry name" value="HD/PDEase_dom"/>
</dbReference>
<dbReference type="PROSITE" id="PS51831">
    <property type="entry name" value="HD"/>
    <property type="match status" value="1"/>
</dbReference>
<dbReference type="KEGG" id="osu:NT6N_06850"/>
<proteinExistence type="predicted"/>
<dbReference type="Pfam" id="PF01966">
    <property type="entry name" value="HD"/>
    <property type="match status" value="1"/>
</dbReference>
<dbReference type="InterPro" id="IPR006261">
    <property type="entry name" value="dGTPase"/>
</dbReference>
<dbReference type="SMART" id="SM00471">
    <property type="entry name" value="HDc"/>
    <property type="match status" value="1"/>
</dbReference>
<dbReference type="CDD" id="cd00077">
    <property type="entry name" value="HDc"/>
    <property type="match status" value="1"/>
</dbReference>
<dbReference type="Pfam" id="PF13286">
    <property type="entry name" value="HD_assoc"/>
    <property type="match status" value="1"/>
</dbReference>
<name>A0AAT9FI31_9BACT</name>
<dbReference type="InterPro" id="IPR006674">
    <property type="entry name" value="HD_domain"/>
</dbReference>
<evidence type="ECO:0000313" key="3">
    <source>
        <dbReference type="EMBL" id="BDS05645.1"/>
    </source>
</evidence>
<evidence type="ECO:0000256" key="1">
    <source>
        <dbReference type="ARBA" id="ARBA00022801"/>
    </source>
</evidence>
<gene>
    <name evidence="3" type="ORF">NT6N_06850</name>
</gene>
<dbReference type="AlphaFoldDB" id="A0AAT9FI31"/>